<evidence type="ECO:0000313" key="4">
    <source>
        <dbReference type="EMBL" id="PNJ96317.1"/>
    </source>
</evidence>
<evidence type="ECO:0008006" key="6">
    <source>
        <dbReference type="Google" id="ProtNLM"/>
    </source>
</evidence>
<dbReference type="PANTHER" id="PTHR33678">
    <property type="entry name" value="BLL1576 PROTEIN"/>
    <property type="match status" value="1"/>
</dbReference>
<dbReference type="InterPro" id="IPR039552">
    <property type="entry name" value="IS66_C"/>
</dbReference>
<dbReference type="NCBIfam" id="NF033517">
    <property type="entry name" value="transpos_IS66"/>
    <property type="match status" value="1"/>
</dbReference>
<evidence type="ECO:0000313" key="5">
    <source>
        <dbReference type="Proteomes" id="UP000236284"/>
    </source>
</evidence>
<reference evidence="4 5" key="1">
    <citation type="submission" date="2017-06" db="EMBL/GenBank/DDBJ databases">
        <title>Genome variation in co-occurring toxic Cylindrospermopsis raciborskii strains determines phenotypic plasticity.</title>
        <authorList>
            <person name="Willis A."/>
            <person name="Woodhouse J."/>
            <person name="Ongley S."/>
            <person name="Jex A."/>
            <person name="Burford M."/>
            <person name="Neilan B."/>
        </authorList>
    </citation>
    <scope>NUCLEOTIDE SEQUENCE [LARGE SCALE GENOMIC DNA]</scope>
    <source>
        <strain evidence="4 5">C07</strain>
    </source>
</reference>
<accession>A0ABX4WN89</accession>
<dbReference type="Pfam" id="PF13817">
    <property type="entry name" value="DDE_Tnp_IS66_C"/>
    <property type="match status" value="1"/>
</dbReference>
<organism evidence="4 5">
    <name type="scientific">Cylindrospermopsis raciborskii C07</name>
    <dbReference type="NCBI Taxonomy" id="2014886"/>
    <lineage>
        <taxon>Bacteria</taxon>
        <taxon>Bacillati</taxon>
        <taxon>Cyanobacteriota</taxon>
        <taxon>Cyanophyceae</taxon>
        <taxon>Nostocales</taxon>
        <taxon>Aphanizomenonaceae</taxon>
        <taxon>Cylindrospermopsis</taxon>
    </lineage>
</organism>
<sequence length="519" mass="59955">MATDPQHIDYKKAYEEQQLLLQQRDLLLQEKESQLQERDSLILQKESKIDILQQQLQALARLIKSGKAERYIPTTGSSTAPTLFDVTDVEAISATQIDVSAHQKTKRTKRDNHPGRDVFPEELRREEVVINPQDIDLSFAKKIGEDITEILAYTPAELVVKRIVRPKYQDIATGTIHQATAPARGFERSKVDVSIPAQLIVSKYVDHLPLDRQIKMFGRLGLTLPDSSVHNWINTAGYYLEPLYERHKALVLNSGYLHADETTIRVLDSDKKGATHQGYYWAYQSHADKLVLFEYQRGRGKEGPREMLRYFKGFLQTDGYQVYEQFGEQEGIVLIHCMAHARRKFSEALGNDKVRAEYALCEIQRLYAIERYIQEEGLVDEAKQSYRQTHAKPILQSFKKWMEQAIQEVLPSSMIGKALSYALPRWDRLSVYAETDLLHIDNNPIENSIRPIAIGRKNYLFAGNDKAAQRAAKFYSLLATCRNYNIHPYDWLKDVLNRINEHKMQNIEELLPQNWKPLI</sequence>
<evidence type="ECO:0000259" key="2">
    <source>
        <dbReference type="Pfam" id="PF03050"/>
    </source>
</evidence>
<dbReference type="Proteomes" id="UP000236284">
    <property type="component" value="Unassembled WGS sequence"/>
</dbReference>
<dbReference type="InterPro" id="IPR052344">
    <property type="entry name" value="Transposase-related"/>
</dbReference>
<comment type="caution">
    <text evidence="4">The sequence shown here is derived from an EMBL/GenBank/DDBJ whole genome shotgun (WGS) entry which is preliminary data.</text>
</comment>
<dbReference type="EMBL" id="NJHS01000074">
    <property type="protein sequence ID" value="PNJ96317.1"/>
    <property type="molecule type" value="Genomic_DNA"/>
</dbReference>
<feature type="domain" description="Transposase IS66 C-terminal" evidence="3">
    <location>
        <begin position="476"/>
        <end position="512"/>
    </location>
</feature>
<dbReference type="PANTHER" id="PTHR33678:SF1">
    <property type="entry name" value="BLL1576 PROTEIN"/>
    <property type="match status" value="1"/>
</dbReference>
<dbReference type="InterPro" id="IPR004291">
    <property type="entry name" value="Transposase_IS66_central"/>
</dbReference>
<evidence type="ECO:0000256" key="1">
    <source>
        <dbReference type="SAM" id="Coils"/>
    </source>
</evidence>
<dbReference type="Pfam" id="PF03050">
    <property type="entry name" value="DDE_Tnp_IS66"/>
    <property type="match status" value="1"/>
</dbReference>
<name>A0ABX4WN89_9CYAN</name>
<protein>
    <recommendedName>
        <fullName evidence="6">Transposase</fullName>
    </recommendedName>
</protein>
<keyword evidence="5" id="KW-1185">Reference proteome</keyword>
<feature type="domain" description="Transposase IS66 central" evidence="2">
    <location>
        <begin position="191"/>
        <end position="469"/>
    </location>
</feature>
<evidence type="ECO:0000259" key="3">
    <source>
        <dbReference type="Pfam" id="PF13817"/>
    </source>
</evidence>
<gene>
    <name evidence="4" type="ORF">CEP15_10700</name>
</gene>
<keyword evidence="1" id="KW-0175">Coiled coil</keyword>
<proteinExistence type="predicted"/>
<feature type="coiled-coil region" evidence="1">
    <location>
        <begin position="42"/>
        <end position="69"/>
    </location>
</feature>